<sequence>MAGFHILGDPYYPNHGNVGWLGEEPEDDHPIPLDDHEAEGFPDDSDSEPEVNNLPPAAQDPNPNPRPTFQGPTPLWATNLNRWSQEQGQPMPYNGDRSFYNLTEGGSADRVLPIMVRRISRNTEQGRATIDRVVEIDANSGVNTVRIRQLESAHERTQVRNAALQRELAETQAEVRELQAQQARSDRRMRDIERLLSESRTNSSSSRRR</sequence>
<keyword evidence="3" id="KW-1185">Reference proteome</keyword>
<evidence type="ECO:0000256" key="1">
    <source>
        <dbReference type="SAM" id="MobiDB-lite"/>
    </source>
</evidence>
<reference evidence="2 3" key="1">
    <citation type="submission" date="2022-01" db="EMBL/GenBank/DDBJ databases">
        <authorList>
            <person name="Xiong W."/>
            <person name="Schranz E."/>
        </authorList>
    </citation>
    <scope>NUCLEOTIDE SEQUENCE [LARGE SCALE GENOMIC DNA]</scope>
</reference>
<organism evidence="2 3">
    <name type="scientific">Lactuca virosa</name>
    <dbReference type="NCBI Taxonomy" id="75947"/>
    <lineage>
        <taxon>Eukaryota</taxon>
        <taxon>Viridiplantae</taxon>
        <taxon>Streptophyta</taxon>
        <taxon>Embryophyta</taxon>
        <taxon>Tracheophyta</taxon>
        <taxon>Spermatophyta</taxon>
        <taxon>Magnoliopsida</taxon>
        <taxon>eudicotyledons</taxon>
        <taxon>Gunneridae</taxon>
        <taxon>Pentapetalae</taxon>
        <taxon>asterids</taxon>
        <taxon>campanulids</taxon>
        <taxon>Asterales</taxon>
        <taxon>Asteraceae</taxon>
        <taxon>Cichorioideae</taxon>
        <taxon>Cichorieae</taxon>
        <taxon>Lactucinae</taxon>
        <taxon>Lactuca</taxon>
    </lineage>
</organism>
<evidence type="ECO:0000313" key="2">
    <source>
        <dbReference type="EMBL" id="CAH1427776.1"/>
    </source>
</evidence>
<feature type="compositionally biased region" description="Acidic residues" evidence="1">
    <location>
        <begin position="40"/>
        <end position="49"/>
    </location>
</feature>
<feature type="compositionally biased region" description="Basic and acidic residues" evidence="1">
    <location>
        <begin position="28"/>
        <end position="39"/>
    </location>
</feature>
<feature type="region of interest" description="Disordered" evidence="1">
    <location>
        <begin position="1"/>
        <end position="76"/>
    </location>
</feature>
<feature type="compositionally biased region" description="Low complexity" evidence="1">
    <location>
        <begin position="198"/>
        <end position="209"/>
    </location>
</feature>
<dbReference type="AlphaFoldDB" id="A0AAU9ML26"/>
<feature type="compositionally biased region" description="Basic and acidic residues" evidence="1">
    <location>
        <begin position="184"/>
        <end position="197"/>
    </location>
</feature>
<feature type="region of interest" description="Disordered" evidence="1">
    <location>
        <begin position="177"/>
        <end position="209"/>
    </location>
</feature>
<evidence type="ECO:0000313" key="3">
    <source>
        <dbReference type="Proteomes" id="UP001157418"/>
    </source>
</evidence>
<accession>A0AAU9ML26</accession>
<comment type="caution">
    <text evidence="2">The sequence shown here is derived from an EMBL/GenBank/DDBJ whole genome shotgun (WGS) entry which is preliminary data.</text>
</comment>
<dbReference type="EMBL" id="CAKMRJ010002223">
    <property type="protein sequence ID" value="CAH1427776.1"/>
    <property type="molecule type" value="Genomic_DNA"/>
</dbReference>
<dbReference type="Proteomes" id="UP001157418">
    <property type="component" value="Unassembled WGS sequence"/>
</dbReference>
<name>A0AAU9ML26_9ASTR</name>
<proteinExistence type="predicted"/>
<protein>
    <submittedName>
        <fullName evidence="2">Uncharacterized protein</fullName>
    </submittedName>
</protein>
<gene>
    <name evidence="2" type="ORF">LVIROSA_LOCUS14755</name>
</gene>